<keyword evidence="9" id="KW-1185">Reference proteome</keyword>
<keyword evidence="3 5" id="KW-0106">Calcium</keyword>
<dbReference type="GO" id="GO:0016477">
    <property type="term" value="P:cell migration"/>
    <property type="evidence" value="ECO:0007669"/>
    <property type="project" value="TreeGrafter"/>
</dbReference>
<feature type="domain" description="Cadherin" evidence="7">
    <location>
        <begin position="95"/>
        <end position="202"/>
    </location>
</feature>
<keyword evidence="4 6" id="KW-0472">Membrane</keyword>
<dbReference type="SMART" id="SM00112">
    <property type="entry name" value="CA"/>
    <property type="match status" value="2"/>
</dbReference>
<comment type="subcellular location">
    <subcellularLocation>
        <location evidence="1">Membrane</location>
    </subcellularLocation>
</comment>
<evidence type="ECO:0000256" key="6">
    <source>
        <dbReference type="SAM" id="Phobius"/>
    </source>
</evidence>
<dbReference type="GO" id="GO:0016342">
    <property type="term" value="C:catenin complex"/>
    <property type="evidence" value="ECO:0007669"/>
    <property type="project" value="TreeGrafter"/>
</dbReference>
<evidence type="ECO:0000313" key="9">
    <source>
        <dbReference type="Proteomes" id="UP000054495"/>
    </source>
</evidence>
<dbReference type="PROSITE" id="PS50268">
    <property type="entry name" value="CADHERIN_2"/>
    <property type="match status" value="2"/>
</dbReference>
<dbReference type="FunFam" id="2.60.40.60:FF:000104">
    <property type="entry name" value="cadherin-23 isoform X1"/>
    <property type="match status" value="1"/>
</dbReference>
<dbReference type="GO" id="GO:0005509">
    <property type="term" value="F:calcium ion binding"/>
    <property type="evidence" value="ECO:0007669"/>
    <property type="project" value="UniProtKB-UniRule"/>
</dbReference>
<dbReference type="GO" id="GO:0007156">
    <property type="term" value="P:homophilic cell adhesion via plasma membrane adhesion molecules"/>
    <property type="evidence" value="ECO:0007669"/>
    <property type="project" value="InterPro"/>
</dbReference>
<dbReference type="GO" id="GO:0008013">
    <property type="term" value="F:beta-catenin binding"/>
    <property type="evidence" value="ECO:0007669"/>
    <property type="project" value="TreeGrafter"/>
</dbReference>
<organism evidence="8 9">
    <name type="scientific">Ancylostoma ceylanicum</name>
    <dbReference type="NCBI Taxonomy" id="53326"/>
    <lineage>
        <taxon>Eukaryota</taxon>
        <taxon>Metazoa</taxon>
        <taxon>Ecdysozoa</taxon>
        <taxon>Nematoda</taxon>
        <taxon>Chromadorea</taxon>
        <taxon>Rhabditida</taxon>
        <taxon>Rhabditina</taxon>
        <taxon>Rhabditomorpha</taxon>
        <taxon>Strongyloidea</taxon>
        <taxon>Ancylostomatidae</taxon>
        <taxon>Ancylostomatinae</taxon>
        <taxon>Ancylostoma</taxon>
    </lineage>
</organism>
<proteinExistence type="predicted"/>
<dbReference type="Proteomes" id="UP000054495">
    <property type="component" value="Unassembled WGS sequence"/>
</dbReference>
<feature type="domain" description="Cadherin" evidence="7">
    <location>
        <begin position="43"/>
        <end position="94"/>
    </location>
</feature>
<keyword evidence="6" id="KW-0812">Transmembrane</keyword>
<evidence type="ECO:0000256" key="4">
    <source>
        <dbReference type="ARBA" id="ARBA00023136"/>
    </source>
</evidence>
<feature type="transmembrane region" description="Helical" evidence="6">
    <location>
        <begin position="475"/>
        <end position="496"/>
    </location>
</feature>
<evidence type="ECO:0000256" key="3">
    <source>
        <dbReference type="ARBA" id="ARBA00022837"/>
    </source>
</evidence>
<dbReference type="PANTHER" id="PTHR24027">
    <property type="entry name" value="CADHERIN-23"/>
    <property type="match status" value="1"/>
</dbReference>
<dbReference type="EMBL" id="KE125812">
    <property type="protein sequence ID" value="EPB67028.1"/>
    <property type="molecule type" value="Genomic_DNA"/>
</dbReference>
<reference evidence="8 9" key="1">
    <citation type="submission" date="2013-05" db="EMBL/GenBank/DDBJ databases">
        <title>Draft genome of the parasitic nematode Anyclostoma ceylanicum.</title>
        <authorList>
            <person name="Mitreva M."/>
        </authorList>
    </citation>
    <scope>NUCLEOTIDE SEQUENCE [LARGE SCALE GENOMIC DNA]</scope>
</reference>
<sequence>MSTCEVIGHLPIEGKTDGAKPDIQLRVVKGDDIAHIVPGSKDLVIEKELDRDEGQGKFELVIECTAQNLDSDFSQLNISVFVTVQDVNDNAPEFDAPEYNITIKEELPIGTIVFADFEATDRDQPGPNSFVLYSIAPGPQADLLEIADPFRPVVTVKNRIDYEKIRKFDVTLEARDQGEPSLSSSVPLHVTVEDVNDRPPYFKRQYYSCRTIKNDVLVVEPEPISARDGDELDDDIEYGVFGGKFLTSPLLPEFSNHFYIDRDAKITVKLAPAPPRATFFVYAREKNNPEKNATAIVSLNLEKSIRFEYDSYSLKGAAVRYSLGNVNAVVAVGETTGQVTFAGLPKVKSGILQYELLATNRLETTKAKLTVVVETESDCCARMEFEKPEYHLQMGSLPVLGTISVRGQQRPTYRLMNMNKYFIVDQEGVVRLQPDARPPCGTCELVVLASRDDGATSVAKITVKNPSFAVSSTSMLTVLILVILALIFALLLVIVFRKVHYAWKSQKRTNICWMNTGNDNGITITGTTPGGTSRHYVVNADKEKNFEAAKSPAPKRTAGAHLVPVTVTTQDGAPTVYF</sequence>
<gene>
    <name evidence="8" type="ORF">ANCCEY_13885</name>
</gene>
<dbReference type="SUPFAM" id="SSF49313">
    <property type="entry name" value="Cadherin-like"/>
    <property type="match status" value="1"/>
</dbReference>
<keyword evidence="2" id="KW-0677">Repeat</keyword>
<dbReference type="InterPro" id="IPR020894">
    <property type="entry name" value="Cadherin_CS"/>
</dbReference>
<dbReference type="InterPro" id="IPR002126">
    <property type="entry name" value="Cadherin-like_dom"/>
</dbReference>
<evidence type="ECO:0000259" key="7">
    <source>
        <dbReference type="PROSITE" id="PS50268"/>
    </source>
</evidence>
<keyword evidence="6" id="KW-1133">Transmembrane helix</keyword>
<evidence type="ECO:0000256" key="2">
    <source>
        <dbReference type="ARBA" id="ARBA00022737"/>
    </source>
</evidence>
<dbReference type="CDD" id="cd11304">
    <property type="entry name" value="Cadherin_repeat"/>
    <property type="match status" value="2"/>
</dbReference>
<dbReference type="AlphaFoldDB" id="A0A0D6L7T3"/>
<evidence type="ECO:0000313" key="8">
    <source>
        <dbReference type="EMBL" id="EPB67028.1"/>
    </source>
</evidence>
<dbReference type="PROSITE" id="PS00232">
    <property type="entry name" value="CADHERIN_1"/>
    <property type="match status" value="1"/>
</dbReference>
<evidence type="ECO:0000256" key="5">
    <source>
        <dbReference type="PROSITE-ProRule" id="PRU00043"/>
    </source>
</evidence>
<dbReference type="GO" id="GO:0045296">
    <property type="term" value="F:cadherin binding"/>
    <property type="evidence" value="ECO:0007669"/>
    <property type="project" value="TreeGrafter"/>
</dbReference>
<dbReference type="InterPro" id="IPR039808">
    <property type="entry name" value="Cadherin"/>
</dbReference>
<dbReference type="PRINTS" id="PR00205">
    <property type="entry name" value="CADHERIN"/>
</dbReference>
<dbReference type="Pfam" id="PF00028">
    <property type="entry name" value="Cadherin"/>
    <property type="match status" value="1"/>
</dbReference>
<name>A0A0D6L7T3_9BILA</name>
<dbReference type="Gene3D" id="2.60.40.60">
    <property type="entry name" value="Cadherins"/>
    <property type="match status" value="2"/>
</dbReference>
<evidence type="ECO:0000256" key="1">
    <source>
        <dbReference type="ARBA" id="ARBA00004370"/>
    </source>
</evidence>
<dbReference type="InterPro" id="IPR015919">
    <property type="entry name" value="Cadherin-like_sf"/>
</dbReference>
<protein>
    <submittedName>
        <fullName evidence="8">Cadherin domain protein</fullName>
    </submittedName>
</protein>
<accession>A0A0D6L7T3</accession>
<dbReference type="PANTHER" id="PTHR24027:SF442">
    <property type="entry name" value="PROTOCADHERIN-15 ISOFORM X1"/>
    <property type="match status" value="1"/>
</dbReference>